<dbReference type="EMBL" id="JAPNOA010000003">
    <property type="protein sequence ID" value="MCY0963695.1"/>
    <property type="molecule type" value="Genomic_DNA"/>
</dbReference>
<feature type="domain" description="AB hydrolase-1" evidence="1">
    <location>
        <begin position="20"/>
        <end position="156"/>
    </location>
</feature>
<dbReference type="InterPro" id="IPR000073">
    <property type="entry name" value="AB_hydrolase_1"/>
</dbReference>
<comment type="caution">
    <text evidence="2">The sequence shown here is derived from an EMBL/GenBank/DDBJ whole genome shotgun (WGS) entry which is preliminary data.</text>
</comment>
<sequence length="244" mass="26244">MSLPLWQPLASINADQTPTTSWYWLPGWSFAPTVFADFLATLPGQHWGLNWDAAAGDFQSFAEQLAASAQPGAIWVGWSLGGALAMRAAHAANARSVLTIATGQQFCKPDNGSDWGMDPAVFEAFQQGLAQQPEKTLKRFLGLCAQGSDERKTLANRLAEYQLSPEGRSLGHSLAWLGEYNLEQDQRALQAAGIPQLHLYASADSLTPGGLEPSRGMGQSHGLLLETASHNELASLFATLGQDH</sequence>
<dbReference type="Pfam" id="PF12697">
    <property type="entry name" value="Abhydrolase_6"/>
    <property type="match status" value="1"/>
</dbReference>
<dbReference type="GO" id="GO:0016787">
    <property type="term" value="F:hydrolase activity"/>
    <property type="evidence" value="ECO:0007669"/>
    <property type="project" value="UniProtKB-KW"/>
</dbReference>
<keyword evidence="3" id="KW-1185">Reference proteome</keyword>
<gene>
    <name evidence="2" type="ORF">OUO13_00635</name>
</gene>
<evidence type="ECO:0000313" key="3">
    <source>
        <dbReference type="Proteomes" id="UP001150830"/>
    </source>
</evidence>
<name>A0A9X3IQZ1_9GAMM</name>
<keyword evidence="2" id="KW-0378">Hydrolase</keyword>
<accession>A0A9X3IQZ1</accession>
<protein>
    <submittedName>
        <fullName evidence="2">Alpha/beta fold hydrolase</fullName>
    </submittedName>
</protein>
<organism evidence="2 3">
    <name type="scientific">Parathalassolituus penaei</name>
    <dbReference type="NCBI Taxonomy" id="2997323"/>
    <lineage>
        <taxon>Bacteria</taxon>
        <taxon>Pseudomonadati</taxon>
        <taxon>Pseudomonadota</taxon>
        <taxon>Gammaproteobacteria</taxon>
        <taxon>Oceanospirillales</taxon>
        <taxon>Oceanospirillaceae</taxon>
        <taxon>Parathalassolituus</taxon>
    </lineage>
</organism>
<dbReference type="Proteomes" id="UP001150830">
    <property type="component" value="Unassembled WGS sequence"/>
</dbReference>
<dbReference type="SUPFAM" id="SSF53474">
    <property type="entry name" value="alpha/beta-Hydrolases"/>
    <property type="match status" value="1"/>
</dbReference>
<proteinExistence type="predicted"/>
<evidence type="ECO:0000259" key="1">
    <source>
        <dbReference type="Pfam" id="PF12697"/>
    </source>
</evidence>
<dbReference type="AlphaFoldDB" id="A0A9X3IQZ1"/>
<dbReference type="Gene3D" id="3.40.50.1820">
    <property type="entry name" value="alpha/beta hydrolase"/>
    <property type="match status" value="1"/>
</dbReference>
<evidence type="ECO:0000313" key="2">
    <source>
        <dbReference type="EMBL" id="MCY0963695.1"/>
    </source>
</evidence>
<dbReference type="InterPro" id="IPR029058">
    <property type="entry name" value="AB_hydrolase_fold"/>
</dbReference>
<dbReference type="RefSeq" id="WP_283171911.1">
    <property type="nucleotide sequence ID" value="NZ_JAPNOA010000003.1"/>
</dbReference>
<reference evidence="2" key="1">
    <citation type="submission" date="2022-11" db="EMBL/GenBank/DDBJ databases">
        <title>Parathalassolutuus dongxingensis gen. nov., sp. nov., a novel member of family Oceanospirillaceae isolated from a coastal shrimp pond in Guangxi, China.</title>
        <authorList>
            <person name="Chen H."/>
        </authorList>
    </citation>
    <scope>NUCLEOTIDE SEQUENCE</scope>
    <source>
        <strain evidence="2">G-43</strain>
    </source>
</reference>